<dbReference type="EMBL" id="KZ825346">
    <property type="protein sequence ID" value="RAH45367.1"/>
    <property type="molecule type" value="Genomic_DNA"/>
</dbReference>
<sequence>MGRPDTGQVVSWYIVTIIACIFLVCRLWVRWRLLKRLYLDDLFVTVAALCLIGDLVIQHYMFNLGMSDAANMDSDQMINMMKMIIPGSTLYVTTLWLIKASLVIFYKRLADRTRYQTVYNITLAVLAATWLVLFFDIVFKCYPPSRQWRSVVDAELACPDKPSTINYWLTILFNIFTDVFIICLPISQVARLKMPKKQKWGVISVFLLGVLVVISSSKLYHQLNKQCTVPCLTSVAVIRAIYSHLNEQMITCTVSMIEASIAIIASCLPVLRTLVFGSHSRTGTYSGRRGYELSNSGYNTTGGPTSKQRTTVSVTQTANTPDDLSRHDSEDGLVKDHGALPLSLENGAGIAVTREYFVHEGESDGRSFR</sequence>
<gene>
    <name evidence="1" type="ORF">BO95DRAFT_147172</name>
</gene>
<keyword evidence="2" id="KW-1185">Reference proteome</keyword>
<reference evidence="1" key="1">
    <citation type="submission" date="2018-02" db="EMBL/GenBank/DDBJ databases">
        <title>The genomes of Aspergillus section Nigri reveals drivers in fungal speciation.</title>
        <authorList>
            <consortium name="DOE Joint Genome Institute"/>
            <person name="Vesth T.C."/>
            <person name="Nybo J."/>
            <person name="Theobald S."/>
            <person name="Brandl J."/>
            <person name="Frisvad J.C."/>
            <person name="Nielsen K.F."/>
            <person name="Lyhne E.K."/>
            <person name="Kogle M.E."/>
            <person name="Kuo A."/>
            <person name="Riley R."/>
            <person name="Clum A."/>
            <person name="Nolan M."/>
            <person name="Lipzen A."/>
            <person name="Salamov A."/>
            <person name="Henrissat B."/>
            <person name="Wiebenga A."/>
            <person name="De vries R.P."/>
            <person name="Grigoriev I.V."/>
            <person name="Mortensen U.H."/>
            <person name="Andersen M.R."/>
            <person name="Baker S.E."/>
        </authorList>
    </citation>
    <scope>NUCLEOTIDE SEQUENCE</scope>
    <source>
        <strain evidence="1">CBS 621.78</strain>
    </source>
</reference>
<name>A0ACD1G868_9EURO</name>
<accession>A0ACD1G868</accession>
<proteinExistence type="predicted"/>
<dbReference type="Proteomes" id="UP000249057">
    <property type="component" value="Unassembled WGS sequence"/>
</dbReference>
<evidence type="ECO:0000313" key="1">
    <source>
        <dbReference type="EMBL" id="RAH45367.1"/>
    </source>
</evidence>
<evidence type="ECO:0000313" key="2">
    <source>
        <dbReference type="Proteomes" id="UP000249057"/>
    </source>
</evidence>
<protein>
    <submittedName>
        <fullName evidence="1">Uncharacterized protein</fullName>
    </submittedName>
</protein>
<organism evidence="1 2">
    <name type="scientific">Aspergillus brunneoviolaceus CBS 621.78</name>
    <dbReference type="NCBI Taxonomy" id="1450534"/>
    <lineage>
        <taxon>Eukaryota</taxon>
        <taxon>Fungi</taxon>
        <taxon>Dikarya</taxon>
        <taxon>Ascomycota</taxon>
        <taxon>Pezizomycotina</taxon>
        <taxon>Eurotiomycetes</taxon>
        <taxon>Eurotiomycetidae</taxon>
        <taxon>Eurotiales</taxon>
        <taxon>Aspergillaceae</taxon>
        <taxon>Aspergillus</taxon>
        <taxon>Aspergillus subgen. Circumdati</taxon>
    </lineage>
</organism>